<dbReference type="Pfam" id="PF00383">
    <property type="entry name" value="dCMP_cyt_deam_1"/>
    <property type="match status" value="1"/>
</dbReference>
<dbReference type="InterPro" id="IPR015517">
    <property type="entry name" value="dCMP_deaminase-rel"/>
</dbReference>
<gene>
    <name evidence="9" type="ORF">JKP88DRAFT_273113</name>
</gene>
<dbReference type="AlphaFoldDB" id="A0A835YXB8"/>
<comment type="similarity">
    <text evidence="1">Belongs to the cytidine and deoxycytidylate deaminase family.</text>
</comment>
<dbReference type="SUPFAM" id="SSF53927">
    <property type="entry name" value="Cytidine deaminase-like"/>
    <property type="match status" value="1"/>
</dbReference>
<dbReference type="InterPro" id="IPR016193">
    <property type="entry name" value="Cytidine_deaminase-like"/>
</dbReference>
<feature type="domain" description="CMP/dCMP-type deaminase" evidence="8">
    <location>
        <begin position="35"/>
        <end position="165"/>
    </location>
</feature>
<evidence type="ECO:0000256" key="3">
    <source>
        <dbReference type="ARBA" id="ARBA00022727"/>
    </source>
</evidence>
<accession>A0A835YXB8</accession>
<evidence type="ECO:0000256" key="2">
    <source>
        <dbReference type="ARBA" id="ARBA00022723"/>
    </source>
</evidence>
<evidence type="ECO:0000256" key="6">
    <source>
        <dbReference type="ARBA" id="ARBA00038938"/>
    </source>
</evidence>
<comment type="caution">
    <text evidence="9">The sequence shown here is derived from an EMBL/GenBank/DDBJ whole genome shotgun (WGS) entry which is preliminary data.</text>
</comment>
<sequence length="181" mass="19495">MECGSEVTEGSSEATFRVAPRFWVPHSESHNLATWRVDDHMNSALAAAAHSTDPLTQVGAVFVRGGVVLASGTNRVSTRVQRDADRTSGALKALYTEHAERDAIFAAAREGISLEGSTCVCTLYPCADCARGIIACGAVRLVTCPPDFDAPSKWREHWVQARQMLAEAGVDVEYHPPAPSR</sequence>
<organism evidence="9 10">
    <name type="scientific">Tribonema minus</name>
    <dbReference type="NCBI Taxonomy" id="303371"/>
    <lineage>
        <taxon>Eukaryota</taxon>
        <taxon>Sar</taxon>
        <taxon>Stramenopiles</taxon>
        <taxon>Ochrophyta</taxon>
        <taxon>PX clade</taxon>
        <taxon>Xanthophyceae</taxon>
        <taxon>Tribonematales</taxon>
        <taxon>Tribonemataceae</taxon>
        <taxon>Tribonema</taxon>
    </lineage>
</organism>
<keyword evidence="10" id="KW-1185">Reference proteome</keyword>
<dbReference type="GO" id="GO:0008270">
    <property type="term" value="F:zinc ion binding"/>
    <property type="evidence" value="ECO:0007669"/>
    <property type="project" value="InterPro"/>
</dbReference>
<dbReference type="EC" id="3.5.4.12" evidence="6"/>
<name>A0A835YXB8_9STRA</name>
<dbReference type="OrthoDB" id="6710946at2759"/>
<dbReference type="EMBL" id="JAFCMP010000223">
    <property type="protein sequence ID" value="KAG5183135.1"/>
    <property type="molecule type" value="Genomic_DNA"/>
</dbReference>
<dbReference type="PROSITE" id="PS00903">
    <property type="entry name" value="CYT_DCMP_DEAMINASES_1"/>
    <property type="match status" value="1"/>
</dbReference>
<evidence type="ECO:0000256" key="5">
    <source>
        <dbReference type="ARBA" id="ARBA00022833"/>
    </source>
</evidence>
<dbReference type="GO" id="GO:0004132">
    <property type="term" value="F:dCMP deaminase activity"/>
    <property type="evidence" value="ECO:0007669"/>
    <property type="project" value="TreeGrafter"/>
</dbReference>
<dbReference type="Gene3D" id="3.40.140.10">
    <property type="entry name" value="Cytidine Deaminase, domain 2"/>
    <property type="match status" value="1"/>
</dbReference>
<evidence type="ECO:0000313" key="9">
    <source>
        <dbReference type="EMBL" id="KAG5183135.1"/>
    </source>
</evidence>
<dbReference type="GO" id="GO:0005737">
    <property type="term" value="C:cytoplasm"/>
    <property type="evidence" value="ECO:0007669"/>
    <property type="project" value="TreeGrafter"/>
</dbReference>
<evidence type="ECO:0000256" key="4">
    <source>
        <dbReference type="ARBA" id="ARBA00022801"/>
    </source>
</evidence>
<evidence type="ECO:0000256" key="7">
    <source>
        <dbReference type="ARBA" id="ARBA00041763"/>
    </source>
</evidence>
<keyword evidence="2" id="KW-0479">Metal-binding</keyword>
<proteinExistence type="inferred from homology"/>
<keyword evidence="4" id="KW-0378">Hydrolase</keyword>
<keyword evidence="3" id="KW-0545">Nucleotide biosynthesis</keyword>
<dbReference type="PANTHER" id="PTHR11086">
    <property type="entry name" value="DEOXYCYTIDYLATE DEAMINASE-RELATED"/>
    <property type="match status" value="1"/>
</dbReference>
<dbReference type="InterPro" id="IPR016192">
    <property type="entry name" value="APOBEC/CMP_deaminase_Zn-bd"/>
</dbReference>
<dbReference type="PANTHER" id="PTHR11086:SF18">
    <property type="entry name" value="DEOXYCYTIDYLATE DEAMINASE"/>
    <property type="match status" value="1"/>
</dbReference>
<evidence type="ECO:0000259" key="8">
    <source>
        <dbReference type="PROSITE" id="PS51747"/>
    </source>
</evidence>
<protein>
    <recommendedName>
        <fullName evidence="7">dCMP deaminase</fullName>
        <ecNumber evidence="6">3.5.4.12</ecNumber>
    </recommendedName>
    <alternativeName>
        <fullName evidence="7">dCMP deaminase</fullName>
    </alternativeName>
</protein>
<dbReference type="Proteomes" id="UP000664859">
    <property type="component" value="Unassembled WGS sequence"/>
</dbReference>
<dbReference type="InterPro" id="IPR002125">
    <property type="entry name" value="CMP_dCMP_dom"/>
</dbReference>
<evidence type="ECO:0000313" key="10">
    <source>
        <dbReference type="Proteomes" id="UP000664859"/>
    </source>
</evidence>
<keyword evidence="5" id="KW-0862">Zinc</keyword>
<reference evidence="9" key="1">
    <citation type="submission" date="2021-02" db="EMBL/GenBank/DDBJ databases">
        <title>First Annotated Genome of the Yellow-green Alga Tribonema minus.</title>
        <authorList>
            <person name="Mahan K.M."/>
        </authorList>
    </citation>
    <scope>NUCLEOTIDE SEQUENCE</scope>
    <source>
        <strain evidence="9">UTEX B ZZ1240</strain>
    </source>
</reference>
<evidence type="ECO:0000256" key="1">
    <source>
        <dbReference type="ARBA" id="ARBA00006576"/>
    </source>
</evidence>
<dbReference type="PROSITE" id="PS51747">
    <property type="entry name" value="CYT_DCMP_DEAMINASES_2"/>
    <property type="match status" value="1"/>
</dbReference>